<dbReference type="InterPro" id="IPR025668">
    <property type="entry name" value="Tnp_DDE_dom"/>
</dbReference>
<dbReference type="AlphaFoldDB" id="A0A0B7MJ85"/>
<dbReference type="Pfam" id="PF13586">
    <property type="entry name" value="DDE_Tnp_1_2"/>
    <property type="match status" value="1"/>
</dbReference>
<dbReference type="Proteomes" id="UP000046155">
    <property type="component" value="Unassembled WGS sequence"/>
</dbReference>
<reference evidence="4" key="1">
    <citation type="submission" date="2015-01" db="EMBL/GenBank/DDBJ databases">
        <authorList>
            <person name="Manzoor Shahid"/>
            <person name="Zubair Saima"/>
        </authorList>
    </citation>
    <scope>NUCLEOTIDE SEQUENCE [LARGE SCALE GENOMIC DNA]</scope>
    <source>
        <strain evidence="4">Sp3</strain>
    </source>
</reference>
<feature type="compositionally biased region" description="Basic and acidic residues" evidence="1">
    <location>
        <begin position="192"/>
        <end position="209"/>
    </location>
</feature>
<gene>
    <name evidence="3" type="ORF">SSCH_1600004</name>
</gene>
<name>A0A0B7MJ85_9FIRM</name>
<proteinExistence type="predicted"/>
<evidence type="ECO:0000259" key="2">
    <source>
        <dbReference type="Pfam" id="PF13586"/>
    </source>
</evidence>
<accession>A0A0B7MJ85</accession>
<evidence type="ECO:0000313" key="4">
    <source>
        <dbReference type="Proteomes" id="UP000046155"/>
    </source>
</evidence>
<dbReference type="EMBL" id="CDRZ01000069">
    <property type="protein sequence ID" value="CEO88233.1"/>
    <property type="molecule type" value="Genomic_DNA"/>
</dbReference>
<sequence>MKRKPRTYRQIARRDYLKIAKQKKPRGKAIRKAIGKQLSYLCRNLKTIDSLLNLEGHGNLSTRQSRELATIRTLYSQQREMYTNKIHQIKDRIVSICQPHIRPIVRGKAKANTEFGAKVAVSMVDGYFYIDHLSWDSFNESCELQKAVENYKERFGFYPEAILADKIYRNRDNRSYCKKNGIRLSGPPLGRPPRDGRPNKELEKQDMKERNEIEGGFGVGKRRYGLARIMRA</sequence>
<feature type="region of interest" description="Disordered" evidence="1">
    <location>
        <begin position="179"/>
        <end position="209"/>
    </location>
</feature>
<organism evidence="3 4">
    <name type="scientific">Syntrophaceticus schinkii</name>
    <dbReference type="NCBI Taxonomy" id="499207"/>
    <lineage>
        <taxon>Bacteria</taxon>
        <taxon>Bacillati</taxon>
        <taxon>Bacillota</taxon>
        <taxon>Clostridia</taxon>
        <taxon>Thermoanaerobacterales</taxon>
        <taxon>Thermoanaerobacterales Family III. Incertae Sedis</taxon>
        <taxon>Syntrophaceticus</taxon>
    </lineage>
</organism>
<protein>
    <recommendedName>
        <fullName evidence="2">Transposase DDE domain-containing protein</fullName>
    </recommendedName>
</protein>
<keyword evidence="4" id="KW-1185">Reference proteome</keyword>
<evidence type="ECO:0000256" key="1">
    <source>
        <dbReference type="SAM" id="MobiDB-lite"/>
    </source>
</evidence>
<evidence type="ECO:0000313" key="3">
    <source>
        <dbReference type="EMBL" id="CEO88233.1"/>
    </source>
</evidence>
<feature type="domain" description="Transposase DDE" evidence="2">
    <location>
        <begin position="163"/>
        <end position="230"/>
    </location>
</feature>